<proteinExistence type="predicted"/>
<gene>
    <name evidence="1" type="ORF">BWD09_01070</name>
</gene>
<evidence type="ECO:0000313" key="2">
    <source>
        <dbReference type="Proteomes" id="UP000193118"/>
    </source>
</evidence>
<evidence type="ECO:0000313" key="1">
    <source>
        <dbReference type="EMBL" id="OSI18878.1"/>
    </source>
</evidence>
<keyword evidence="2" id="KW-1185">Reference proteome</keyword>
<reference evidence="2" key="1">
    <citation type="submission" date="2017-01" db="EMBL/GenBank/DDBJ databases">
        <authorList>
            <person name="Wolfgang W.J."/>
            <person name="Cole J."/>
            <person name="Wroblewski D."/>
            <person name="Mcginnis J."/>
            <person name="Musser K.A."/>
        </authorList>
    </citation>
    <scope>NUCLEOTIDE SEQUENCE [LARGE SCALE GENOMIC DNA]</scope>
    <source>
        <strain evidence="2">DSM 19151</strain>
    </source>
</reference>
<sequence length="85" mass="9737">MSAFAVTNTVLIAFCIFLALLAWSRGKARSKAYFEQICRHAATKPWLEANLSETELDNIRKTAKHFGIAQTQAKQLIDRYHQNRL</sequence>
<dbReference type="AlphaFoldDB" id="A0A1X3DG26"/>
<protein>
    <submittedName>
        <fullName evidence="1">Uncharacterized protein</fullName>
    </submittedName>
</protein>
<dbReference type="RefSeq" id="WP_085364884.1">
    <property type="nucleotide sequence ID" value="NZ_CAUJPZ010000003.1"/>
</dbReference>
<name>A0A1X3DG26_9NEIS</name>
<dbReference type="Proteomes" id="UP000193118">
    <property type="component" value="Unassembled WGS sequence"/>
</dbReference>
<dbReference type="EMBL" id="MTBO01000001">
    <property type="protein sequence ID" value="OSI18878.1"/>
    <property type="molecule type" value="Genomic_DNA"/>
</dbReference>
<comment type="caution">
    <text evidence="1">The sequence shown here is derived from an EMBL/GenBank/DDBJ whole genome shotgun (WGS) entry which is preliminary data.</text>
</comment>
<dbReference type="GeneID" id="94580527"/>
<organism evidence="1 2">
    <name type="scientific">Neisseria dentiae</name>
    <dbReference type="NCBI Taxonomy" id="194197"/>
    <lineage>
        <taxon>Bacteria</taxon>
        <taxon>Pseudomonadati</taxon>
        <taxon>Pseudomonadota</taxon>
        <taxon>Betaproteobacteria</taxon>
        <taxon>Neisseriales</taxon>
        <taxon>Neisseriaceae</taxon>
        <taxon>Neisseria</taxon>
    </lineage>
</organism>
<accession>A0A1X3DG26</accession>